<name>G1T4E2_RABIT</name>
<reference evidence="1" key="2">
    <citation type="submission" date="2025-08" db="UniProtKB">
        <authorList>
            <consortium name="Ensembl"/>
        </authorList>
    </citation>
    <scope>IDENTIFICATION</scope>
    <source>
        <strain evidence="1">Thorbecke</strain>
    </source>
</reference>
<dbReference type="EMBL" id="AAGW02034480">
    <property type="status" value="NOT_ANNOTATED_CDS"/>
    <property type="molecule type" value="Genomic_DNA"/>
</dbReference>
<dbReference type="InParanoid" id="G1T4E2"/>
<accession>G1T4E2</accession>
<protein>
    <submittedName>
        <fullName evidence="1">Uncharacterized protein</fullName>
    </submittedName>
</protein>
<dbReference type="Bgee" id="ENSOCUG00000012940">
    <property type="expression patterns" value="Expressed in testis"/>
</dbReference>
<sequence length="220" mass="23421">MEHGSIITQAQREDVLVLTTQGLVFKPSPKKSRGRNIFKALVCCFRAQQVGQSSSSTELTACEEEANTIAESVLLQFDQIPGACLLPEVTQEAQGRIWVDTDLDDTLGHSSSEPINNADFIVPVEMEGTTHRGYMRVPETNGGALPVCSLHCQPGQVHRPCDGPADPLCGAPGAPPPRVLCLLPGLLHQPGKGPENAHPGQLACLLQLPPGERAARAALV</sequence>
<evidence type="ECO:0000313" key="2">
    <source>
        <dbReference type="Proteomes" id="UP000001811"/>
    </source>
</evidence>
<keyword evidence="2" id="KW-1185">Reference proteome</keyword>
<dbReference type="eggNOG" id="KOG1605">
    <property type="taxonomic scope" value="Eukaryota"/>
</dbReference>
<evidence type="ECO:0000313" key="1">
    <source>
        <dbReference type="Ensembl" id="ENSOCUP00000011136.3"/>
    </source>
</evidence>
<dbReference type="Ensembl" id="ENSOCUT00000012936.3">
    <property type="protein sequence ID" value="ENSOCUP00000011136.3"/>
    <property type="gene ID" value="ENSOCUG00000012940.3"/>
</dbReference>
<dbReference type="AlphaFoldDB" id="G1T4E2"/>
<dbReference type="STRING" id="9986.ENSOCUP00000011136"/>
<reference evidence="1" key="3">
    <citation type="submission" date="2025-09" db="UniProtKB">
        <authorList>
            <consortium name="Ensembl"/>
        </authorList>
    </citation>
    <scope>IDENTIFICATION</scope>
    <source>
        <strain evidence="1">Thorbecke</strain>
    </source>
</reference>
<proteinExistence type="predicted"/>
<dbReference type="GeneTree" id="ENSGT00900000143830"/>
<dbReference type="Proteomes" id="UP000001811">
    <property type="component" value="Chromosome 4"/>
</dbReference>
<dbReference type="SMR" id="G1T4E2"/>
<dbReference type="HOGENOM" id="CLU_020262_4_0_1"/>
<reference evidence="1 2" key="1">
    <citation type="journal article" date="2011" name="Nature">
        <title>A high-resolution map of human evolutionary constraint using 29 mammals.</title>
        <authorList>
            <person name="Lindblad-Toh K."/>
            <person name="Garber M."/>
            <person name="Zuk O."/>
            <person name="Lin M.F."/>
            <person name="Parker B.J."/>
            <person name="Washietl S."/>
            <person name="Kheradpour P."/>
            <person name="Ernst J."/>
            <person name="Jordan G."/>
            <person name="Mauceli E."/>
            <person name="Ward L.D."/>
            <person name="Lowe C.B."/>
            <person name="Holloway A.K."/>
            <person name="Clamp M."/>
            <person name="Gnerre S."/>
            <person name="Alfoldi J."/>
            <person name="Beal K."/>
            <person name="Chang J."/>
            <person name="Clawson H."/>
            <person name="Cuff J."/>
            <person name="Di Palma F."/>
            <person name="Fitzgerald S."/>
            <person name="Flicek P."/>
            <person name="Guttman M."/>
            <person name="Hubisz M.J."/>
            <person name="Jaffe D.B."/>
            <person name="Jungreis I."/>
            <person name="Kent W.J."/>
            <person name="Kostka D."/>
            <person name="Lara M."/>
            <person name="Martins A.L."/>
            <person name="Massingham T."/>
            <person name="Moltke I."/>
            <person name="Raney B.J."/>
            <person name="Rasmussen M.D."/>
            <person name="Robinson J."/>
            <person name="Stark A."/>
            <person name="Vilella A.J."/>
            <person name="Wen J."/>
            <person name="Xie X."/>
            <person name="Zody M.C."/>
            <person name="Baldwin J."/>
            <person name="Bloom T."/>
            <person name="Chin C.W."/>
            <person name="Heiman D."/>
            <person name="Nicol R."/>
            <person name="Nusbaum C."/>
            <person name="Young S."/>
            <person name="Wilkinson J."/>
            <person name="Worley K.C."/>
            <person name="Kovar C.L."/>
            <person name="Muzny D.M."/>
            <person name="Gibbs R.A."/>
            <person name="Cree A."/>
            <person name="Dihn H.H."/>
            <person name="Fowler G."/>
            <person name="Jhangiani S."/>
            <person name="Joshi V."/>
            <person name="Lee S."/>
            <person name="Lewis L.R."/>
            <person name="Nazareth L.V."/>
            <person name="Okwuonu G."/>
            <person name="Santibanez J."/>
            <person name="Warren W.C."/>
            <person name="Mardis E.R."/>
            <person name="Weinstock G.M."/>
            <person name="Wilson R.K."/>
            <person name="Delehaunty K."/>
            <person name="Dooling D."/>
            <person name="Fronik C."/>
            <person name="Fulton L."/>
            <person name="Fulton B."/>
            <person name="Graves T."/>
            <person name="Minx P."/>
            <person name="Sodergren E."/>
            <person name="Birney E."/>
            <person name="Margulies E.H."/>
            <person name="Herrero J."/>
            <person name="Green E.D."/>
            <person name="Haussler D."/>
            <person name="Siepel A."/>
            <person name="Goldman N."/>
            <person name="Pollard K.S."/>
            <person name="Pedersen J.S."/>
            <person name="Lander E.S."/>
            <person name="Kellis M."/>
        </authorList>
    </citation>
    <scope>NUCLEOTIDE SEQUENCE [LARGE SCALE GENOMIC DNA]</scope>
    <source>
        <strain evidence="1 2">Thorbecke inbred</strain>
    </source>
</reference>
<organism evidence="1 2">
    <name type="scientific">Oryctolagus cuniculus</name>
    <name type="common">Rabbit</name>
    <dbReference type="NCBI Taxonomy" id="9986"/>
    <lineage>
        <taxon>Eukaryota</taxon>
        <taxon>Metazoa</taxon>
        <taxon>Chordata</taxon>
        <taxon>Craniata</taxon>
        <taxon>Vertebrata</taxon>
        <taxon>Euteleostomi</taxon>
        <taxon>Mammalia</taxon>
        <taxon>Eutheria</taxon>
        <taxon>Euarchontoglires</taxon>
        <taxon>Glires</taxon>
        <taxon>Lagomorpha</taxon>
        <taxon>Leporidae</taxon>
        <taxon>Oryctolagus</taxon>
    </lineage>
</organism>